<organism evidence="1 2">
    <name type="scientific">Vibrio agarilyticus</name>
    <dbReference type="NCBI Taxonomy" id="2726741"/>
    <lineage>
        <taxon>Bacteria</taxon>
        <taxon>Pseudomonadati</taxon>
        <taxon>Pseudomonadota</taxon>
        <taxon>Gammaproteobacteria</taxon>
        <taxon>Vibrionales</taxon>
        <taxon>Vibrionaceae</taxon>
        <taxon>Vibrio</taxon>
    </lineage>
</organism>
<accession>A0A7X8TP20</accession>
<protein>
    <submittedName>
        <fullName evidence="1">Uncharacterized protein</fullName>
    </submittedName>
</protein>
<sequence>MQKGISSLTLMLSIPIVLLVLVAVAAVYRFSLGDDAILAKVTPTSNDEIIEKVLKLDVPNPWTVTVPKTHAFALLDHYDDQVQQVRGRYDGGSWRGEVIVDTAQLLAWPNQEGWFVAPLLITQDGGDQFKYLALFGYDPTPKRVILADALSLPPPPLYDVTGMRFDGELLQVLLSNVTKVSTTSPAKVKWSVIKAAKTLRLSQDHQ</sequence>
<dbReference type="Proteomes" id="UP000535589">
    <property type="component" value="Unassembled WGS sequence"/>
</dbReference>
<proteinExistence type="predicted"/>
<dbReference type="RefSeq" id="WP_168835211.1">
    <property type="nucleotide sequence ID" value="NZ_JABAIK010000003.1"/>
</dbReference>
<dbReference type="AlphaFoldDB" id="A0A7X8TP20"/>
<keyword evidence="2" id="KW-1185">Reference proteome</keyword>
<evidence type="ECO:0000313" key="1">
    <source>
        <dbReference type="EMBL" id="NLS12105.1"/>
    </source>
</evidence>
<reference evidence="1 2" key="1">
    <citation type="submission" date="2020-04" db="EMBL/GenBank/DDBJ databases">
        <title>Vibrio sp. SM6, a novel species isolated from seawater.</title>
        <authorList>
            <person name="Wang X."/>
        </authorList>
    </citation>
    <scope>NUCLEOTIDE SEQUENCE [LARGE SCALE GENOMIC DNA]</scope>
    <source>
        <strain evidence="1 2">SM6</strain>
    </source>
</reference>
<gene>
    <name evidence="1" type="ORF">HGP28_04255</name>
</gene>
<name>A0A7X8TP20_9VIBR</name>
<comment type="caution">
    <text evidence="1">The sequence shown here is derived from an EMBL/GenBank/DDBJ whole genome shotgun (WGS) entry which is preliminary data.</text>
</comment>
<dbReference type="EMBL" id="JABAIK010000003">
    <property type="protein sequence ID" value="NLS12105.1"/>
    <property type="molecule type" value="Genomic_DNA"/>
</dbReference>
<evidence type="ECO:0000313" key="2">
    <source>
        <dbReference type="Proteomes" id="UP000535589"/>
    </source>
</evidence>